<comment type="caution">
    <text evidence="2">The sequence shown here is derived from an EMBL/GenBank/DDBJ whole genome shotgun (WGS) entry which is preliminary data.</text>
</comment>
<accession>A0ABV7XB16</accession>
<dbReference type="RefSeq" id="WP_380859286.1">
    <property type="nucleotide sequence ID" value="NZ_JBHRXV010000004.1"/>
</dbReference>
<protein>
    <recommendedName>
        <fullName evidence="4">Glycosyltransferase</fullName>
    </recommendedName>
</protein>
<dbReference type="Proteomes" id="UP001595615">
    <property type="component" value="Unassembled WGS sequence"/>
</dbReference>
<proteinExistence type="predicted"/>
<sequence>MKIFVGKTEIAGIAHGLYTGLRALNCDVSLVVSLPHPFKYEYAGDGLVPRVWLALGSLIMRNRHNFPLKVLTWLLWQAWSWVVLLWALPRFDSYIFIFGRSITNSWIEDVLHRALGHKLIFIYCGSDIRPPYIDGPACQVPGGPKISKLGSAARRMARQLHRRERFGFRSVNSPLTGQFHSQAYVNWFSIGVPREIPPSDLVTVVDGGAGAPVRILHSPSHPEIKGSAIIRAMVERLREKGKNIEFVELRGVPNAVVIDELRKCDFIVDQLYSDTPMAGFATEAAMVGKPAIIGSYAAAQFQQHAREWALPPSLCVHPDHLEAAIEKMIDDVAYRQSLGREAHDFVHASWSLDAVSTRYLRLLSGDIPDEWLVEPGFEYVEGCGLAEAQVRDIVRQVVESGGPGALQMQHSPELERAFLRFAAS</sequence>
<keyword evidence="1" id="KW-0472">Membrane</keyword>
<dbReference type="SUPFAM" id="SSF53756">
    <property type="entry name" value="UDP-Glycosyltransferase/glycogen phosphorylase"/>
    <property type="match status" value="1"/>
</dbReference>
<name>A0ABV7XB16_9SPHN</name>
<gene>
    <name evidence="2" type="ORF">ACFOMD_07620</name>
</gene>
<evidence type="ECO:0000256" key="1">
    <source>
        <dbReference type="SAM" id="Phobius"/>
    </source>
</evidence>
<dbReference type="EMBL" id="JBHRXV010000004">
    <property type="protein sequence ID" value="MFC3712432.1"/>
    <property type="molecule type" value="Genomic_DNA"/>
</dbReference>
<keyword evidence="3" id="KW-1185">Reference proteome</keyword>
<dbReference type="Gene3D" id="3.40.50.2000">
    <property type="entry name" value="Glycogen Phosphorylase B"/>
    <property type="match status" value="1"/>
</dbReference>
<evidence type="ECO:0008006" key="4">
    <source>
        <dbReference type="Google" id="ProtNLM"/>
    </source>
</evidence>
<feature type="transmembrane region" description="Helical" evidence="1">
    <location>
        <begin position="70"/>
        <end position="88"/>
    </location>
</feature>
<evidence type="ECO:0000313" key="3">
    <source>
        <dbReference type="Proteomes" id="UP001595615"/>
    </source>
</evidence>
<keyword evidence="1" id="KW-0812">Transmembrane</keyword>
<keyword evidence="1" id="KW-1133">Transmembrane helix</keyword>
<evidence type="ECO:0000313" key="2">
    <source>
        <dbReference type="EMBL" id="MFC3712432.1"/>
    </source>
</evidence>
<organism evidence="2 3">
    <name type="scientific">Sphingoaurantiacus capsulatus</name>
    <dbReference type="NCBI Taxonomy" id="1771310"/>
    <lineage>
        <taxon>Bacteria</taxon>
        <taxon>Pseudomonadati</taxon>
        <taxon>Pseudomonadota</taxon>
        <taxon>Alphaproteobacteria</taxon>
        <taxon>Sphingomonadales</taxon>
        <taxon>Sphingosinicellaceae</taxon>
        <taxon>Sphingoaurantiacus</taxon>
    </lineage>
</organism>
<reference evidence="3" key="1">
    <citation type="journal article" date="2019" name="Int. J. Syst. Evol. Microbiol.">
        <title>The Global Catalogue of Microorganisms (GCM) 10K type strain sequencing project: providing services to taxonomists for standard genome sequencing and annotation.</title>
        <authorList>
            <consortium name="The Broad Institute Genomics Platform"/>
            <consortium name="The Broad Institute Genome Sequencing Center for Infectious Disease"/>
            <person name="Wu L."/>
            <person name="Ma J."/>
        </authorList>
    </citation>
    <scope>NUCLEOTIDE SEQUENCE [LARGE SCALE GENOMIC DNA]</scope>
    <source>
        <strain evidence="3">KCTC 42644</strain>
    </source>
</reference>